<evidence type="ECO:0000256" key="1">
    <source>
        <dbReference type="SAM" id="MobiDB-lite"/>
    </source>
</evidence>
<reference evidence="2" key="1">
    <citation type="submission" date="2024-03" db="EMBL/GenBank/DDBJ databases">
        <authorList>
            <consortium name="ELIXIR-Norway"/>
            <consortium name="Elixir Norway"/>
        </authorList>
    </citation>
    <scope>NUCLEOTIDE SEQUENCE</scope>
</reference>
<dbReference type="EMBL" id="OZ023717">
    <property type="protein sequence ID" value="CAK9866662.1"/>
    <property type="molecule type" value="Genomic_DNA"/>
</dbReference>
<evidence type="ECO:0000313" key="2">
    <source>
        <dbReference type="EMBL" id="CAK9866662.1"/>
    </source>
</evidence>
<organism evidence="2 3">
    <name type="scientific">Sphagnum jensenii</name>
    <dbReference type="NCBI Taxonomy" id="128206"/>
    <lineage>
        <taxon>Eukaryota</taxon>
        <taxon>Viridiplantae</taxon>
        <taxon>Streptophyta</taxon>
        <taxon>Embryophyta</taxon>
        <taxon>Bryophyta</taxon>
        <taxon>Sphagnophytina</taxon>
        <taxon>Sphagnopsida</taxon>
        <taxon>Sphagnales</taxon>
        <taxon>Sphagnaceae</taxon>
        <taxon>Sphagnum</taxon>
    </lineage>
</organism>
<sequence>MAANIKPTTHGQTDVDADPSDQKSDMMITMNLPKKISLLFDCRYKFDLIYMCIMTSALKKQCSDISCLLETWSVRIWVMGLGGWVARWGGAGWWSSASRWPLLST</sequence>
<evidence type="ECO:0000313" key="3">
    <source>
        <dbReference type="Proteomes" id="UP001497522"/>
    </source>
</evidence>
<name>A0ABP1AVQ0_9BRYO</name>
<feature type="region of interest" description="Disordered" evidence="1">
    <location>
        <begin position="1"/>
        <end position="22"/>
    </location>
</feature>
<dbReference type="Proteomes" id="UP001497522">
    <property type="component" value="Chromosome 16"/>
</dbReference>
<proteinExistence type="predicted"/>
<gene>
    <name evidence="2" type="ORF">CSSPJE1EN2_LOCUS9657</name>
</gene>
<accession>A0ABP1AVQ0</accession>
<protein>
    <submittedName>
        <fullName evidence="2">Uncharacterized protein</fullName>
    </submittedName>
</protein>
<feature type="compositionally biased region" description="Polar residues" evidence="1">
    <location>
        <begin position="1"/>
        <end position="12"/>
    </location>
</feature>
<keyword evidence="3" id="KW-1185">Reference proteome</keyword>